<sequence>MRYVPSASLWRDFAAEGGAVIGLDVAIRPATRIGTKADDSRSDSVKLAVSESLDWASLRSRMKEGVLVIELRSVLNEVVFWMGLADGRFSGAGTLTRADLAGAGSVGAGGALAARSCRIFS</sequence>
<proteinExistence type="predicted"/>
<protein>
    <submittedName>
        <fullName evidence="1">(northern house mosquito) hypothetical protein</fullName>
    </submittedName>
</protein>
<dbReference type="EMBL" id="HBUE01352643">
    <property type="protein sequence ID" value="CAG6604143.1"/>
    <property type="molecule type" value="Transcribed_RNA"/>
</dbReference>
<accession>A0A8D8IG50</accession>
<dbReference type="AlphaFoldDB" id="A0A8D8IG50"/>
<name>A0A8D8IG50_CULPI</name>
<organism evidence="1">
    <name type="scientific">Culex pipiens</name>
    <name type="common">House mosquito</name>
    <dbReference type="NCBI Taxonomy" id="7175"/>
    <lineage>
        <taxon>Eukaryota</taxon>
        <taxon>Metazoa</taxon>
        <taxon>Ecdysozoa</taxon>
        <taxon>Arthropoda</taxon>
        <taxon>Hexapoda</taxon>
        <taxon>Insecta</taxon>
        <taxon>Pterygota</taxon>
        <taxon>Neoptera</taxon>
        <taxon>Endopterygota</taxon>
        <taxon>Diptera</taxon>
        <taxon>Nematocera</taxon>
        <taxon>Culicoidea</taxon>
        <taxon>Culicidae</taxon>
        <taxon>Culicinae</taxon>
        <taxon>Culicini</taxon>
        <taxon>Culex</taxon>
        <taxon>Culex</taxon>
    </lineage>
</organism>
<dbReference type="EMBL" id="HBUE01245540">
    <property type="protein sequence ID" value="CAG6551838.1"/>
    <property type="molecule type" value="Transcribed_RNA"/>
</dbReference>
<dbReference type="EMBL" id="HBUE01245545">
    <property type="protein sequence ID" value="CAG6551844.1"/>
    <property type="molecule type" value="Transcribed_RNA"/>
</dbReference>
<dbReference type="EMBL" id="HBUE01245542">
    <property type="protein sequence ID" value="CAG6551841.1"/>
    <property type="molecule type" value="Transcribed_RNA"/>
</dbReference>
<evidence type="ECO:0000313" key="1">
    <source>
        <dbReference type="EMBL" id="CAG6551838.1"/>
    </source>
</evidence>
<reference evidence="1" key="1">
    <citation type="submission" date="2021-05" db="EMBL/GenBank/DDBJ databases">
        <authorList>
            <person name="Alioto T."/>
            <person name="Alioto T."/>
            <person name="Gomez Garrido J."/>
        </authorList>
    </citation>
    <scope>NUCLEOTIDE SEQUENCE</scope>
</reference>
<dbReference type="EMBL" id="HBUE01352640">
    <property type="protein sequence ID" value="CAG6604140.1"/>
    <property type="molecule type" value="Transcribed_RNA"/>
</dbReference>
<dbReference type="EMBL" id="HBUE01352638">
    <property type="protein sequence ID" value="CAG6604137.1"/>
    <property type="molecule type" value="Transcribed_RNA"/>
</dbReference>